<dbReference type="Gene3D" id="3.30.559.10">
    <property type="entry name" value="Chloramphenicol acetyltransferase-like domain"/>
    <property type="match status" value="1"/>
</dbReference>
<dbReference type="Gene3D" id="3.30.559.30">
    <property type="entry name" value="Nonribosomal peptide synthetase, condensation domain"/>
    <property type="match status" value="1"/>
</dbReference>
<dbReference type="SUPFAM" id="SSF52777">
    <property type="entry name" value="CoA-dependent acyltransferases"/>
    <property type="match status" value="2"/>
</dbReference>
<feature type="region of interest" description="Disordered" evidence="2">
    <location>
        <begin position="24"/>
        <end position="45"/>
    </location>
</feature>
<dbReference type="PANTHER" id="PTHR45398:SF1">
    <property type="entry name" value="ENZYME, PUTATIVE (JCVI)-RELATED"/>
    <property type="match status" value="1"/>
</dbReference>
<dbReference type="CDD" id="cd19531">
    <property type="entry name" value="LCL_NRPS-like"/>
    <property type="match status" value="1"/>
</dbReference>
<feature type="domain" description="Condensation" evidence="3">
    <location>
        <begin position="43"/>
        <end position="486"/>
    </location>
</feature>
<evidence type="ECO:0000313" key="5">
    <source>
        <dbReference type="EMBL" id="PDY39391.1"/>
    </source>
</evidence>
<dbReference type="Gene3D" id="3.60.130.10">
    <property type="entry name" value="Clavaminate synthase-like"/>
    <property type="match status" value="1"/>
</dbReference>
<feature type="domain" description="TauD/TfdA-like" evidence="4">
    <location>
        <begin position="540"/>
        <end position="828"/>
    </location>
</feature>
<accession>A0A2A7BP70</accession>
<dbReference type="InterPro" id="IPR001242">
    <property type="entry name" value="Condensation_dom"/>
</dbReference>
<dbReference type="InterPro" id="IPR023213">
    <property type="entry name" value="CAT-like_dom_sf"/>
</dbReference>
<comment type="caution">
    <text evidence="5">The sequence shown here is derived from an EMBL/GenBank/DDBJ whole genome shotgun (WGS) entry which is preliminary data.</text>
</comment>
<dbReference type="SUPFAM" id="SSF51197">
    <property type="entry name" value="Clavaminate synthase-like"/>
    <property type="match status" value="1"/>
</dbReference>
<dbReference type="AlphaFoldDB" id="A0A2A7BP70"/>
<name>A0A2A7BP70_9BACI</name>
<evidence type="ECO:0000256" key="2">
    <source>
        <dbReference type="SAM" id="MobiDB-lite"/>
    </source>
</evidence>
<evidence type="ECO:0000259" key="4">
    <source>
        <dbReference type="Pfam" id="PF02668"/>
    </source>
</evidence>
<dbReference type="EMBL" id="NVPQ01000057">
    <property type="protein sequence ID" value="PDY39391.1"/>
    <property type="molecule type" value="Genomic_DNA"/>
</dbReference>
<dbReference type="GO" id="GO:0008610">
    <property type="term" value="P:lipid biosynthetic process"/>
    <property type="evidence" value="ECO:0007669"/>
    <property type="project" value="UniProtKB-ARBA"/>
</dbReference>
<dbReference type="Pfam" id="PF02668">
    <property type="entry name" value="TauD"/>
    <property type="match status" value="1"/>
</dbReference>
<evidence type="ECO:0008006" key="7">
    <source>
        <dbReference type="Google" id="ProtNLM"/>
    </source>
</evidence>
<evidence type="ECO:0000313" key="6">
    <source>
        <dbReference type="Proteomes" id="UP000220111"/>
    </source>
</evidence>
<proteinExistence type="predicted"/>
<organism evidence="5 6">
    <name type="scientific">Bacillus wiedmannii</name>
    <dbReference type="NCBI Taxonomy" id="1890302"/>
    <lineage>
        <taxon>Bacteria</taxon>
        <taxon>Bacillati</taxon>
        <taxon>Bacillota</taxon>
        <taxon>Bacilli</taxon>
        <taxon>Bacillales</taxon>
        <taxon>Bacillaceae</taxon>
        <taxon>Bacillus</taxon>
        <taxon>Bacillus cereus group</taxon>
    </lineage>
</organism>
<dbReference type="InterPro" id="IPR003819">
    <property type="entry name" value="TauD/TfdA-like"/>
</dbReference>
<dbReference type="Proteomes" id="UP000220111">
    <property type="component" value="Unassembled WGS sequence"/>
</dbReference>
<dbReference type="GO" id="GO:0016491">
    <property type="term" value="F:oxidoreductase activity"/>
    <property type="evidence" value="ECO:0007669"/>
    <property type="project" value="UniProtKB-KW"/>
</dbReference>
<reference evidence="5 6" key="1">
    <citation type="submission" date="2017-09" db="EMBL/GenBank/DDBJ databases">
        <title>Large-scale bioinformatics analysis of Bacillus genomes uncovers conserved roles of natural products in bacterial physiology.</title>
        <authorList>
            <consortium name="Agbiome Team Llc"/>
            <person name="Bleich R.M."/>
            <person name="Grubbs K.J."/>
            <person name="Santa Maria K.C."/>
            <person name="Allen S.E."/>
            <person name="Farag S."/>
            <person name="Shank E.A."/>
            <person name="Bowers A."/>
        </authorList>
    </citation>
    <scope>NUCLEOTIDE SEQUENCE [LARGE SCALE GENOMIC DNA]</scope>
    <source>
        <strain evidence="5 6">AFS098222</strain>
    </source>
</reference>
<dbReference type="RefSeq" id="WP_097815668.1">
    <property type="nucleotide sequence ID" value="NZ_NVPQ01000057.1"/>
</dbReference>
<protein>
    <recommendedName>
        <fullName evidence="7">Condensation domain-containing protein</fullName>
    </recommendedName>
</protein>
<evidence type="ECO:0000259" key="3">
    <source>
        <dbReference type="Pfam" id="PF00668"/>
    </source>
</evidence>
<dbReference type="PANTHER" id="PTHR45398">
    <property type="match status" value="1"/>
</dbReference>
<keyword evidence="1" id="KW-0560">Oxidoreductase</keyword>
<dbReference type="InterPro" id="IPR042098">
    <property type="entry name" value="TauD-like_sf"/>
</dbReference>
<evidence type="ECO:0000256" key="1">
    <source>
        <dbReference type="ARBA" id="ARBA00023002"/>
    </source>
</evidence>
<sequence length="835" mass="96349">MSNIKKRLSSLSPKQRALLELKLKKKRENAGRTERKIPKRSGEHHNPMSFAQRALWFADQLDSSSAAYNITIAIRIKGALNVSAMERSFNKIILRHEALRTTFKNDKGNPVQEIFPPFHNPLPVKDLSYLSPEDGERAVQSLLMEDGKRPFHLAQGPLIRTTLLKLDQEEHVLSLAVHHIVFDAWSMMVFLQELQQFYTKYSLEENVQPKELLIQYADYAAWQHERLESEHIQSQLSYWEKKLKGVPSVIPLPMNRPRPKVQTFQGKRLYFTLPEKLIDELRTLSRKEDATVYMTLLAVWKTLLYRYTGQEDIVVGSPAAGRNLETENLIGFFVNTLAMRTNLSGNLHFREVLRRVRKTALQAYDNQEIPFEMIVDALQLERNPGFAPLCQVKFIYQNIPGMDLELPGLDIEFLQTDTGTAKFDLMLDVTESPKGVGGRIEYSTELFNDETIQRMLNHLITLLQSIISNPEQPIGALPMITEEGKKERAMKIKKKEGFKKKNFLKNKPKAVTISNEQLVTSSFLDPSIKIPLVMQPNSQHINLTKWVVGNEEEMNKKLVEHGGILFRGFQTGSTDEFEQFTKVITPNLLNYHERSTPRSEVSGKVYTSTEYPADQFIQMHSEMSYSSNWPQKIWFYCVKPADEQGETPLADNRKVFEILDEKIKEKFMEKKVMYVRNFGAGLDLTWQNAFQTDDPGEVEQYCRDANIEFEWLENGRLRTKQVCQAVEKHPVTGEMLWFNQAHLFHVSSLPKETRESLLSVVSEEELPRNAYYGDGSPIENEVLEMIREAYRQALIVFPWEEGDVLMLDNMLIAHGRNPFVGQRKVVVAMADPYRK</sequence>
<dbReference type="Pfam" id="PF00668">
    <property type="entry name" value="Condensation"/>
    <property type="match status" value="1"/>
</dbReference>
<gene>
    <name evidence="5" type="ORF">COO17_19025</name>
</gene>